<evidence type="ECO:0000313" key="13">
    <source>
        <dbReference type="EMBL" id="KAF2767242.1"/>
    </source>
</evidence>
<dbReference type="PANTHER" id="PTHR45671">
    <property type="entry name" value="SOLUTE CARRIER FAMILY 25 (MITOCHONDRIAL CARRIER PHOSPHATE CARRIER), MEMBER 3, LIKE-RELATED-RELATED"/>
    <property type="match status" value="1"/>
</dbReference>
<reference evidence="13" key="1">
    <citation type="journal article" date="2020" name="Stud. Mycol.">
        <title>101 Dothideomycetes genomes: a test case for predicting lifestyles and emergence of pathogens.</title>
        <authorList>
            <person name="Haridas S."/>
            <person name="Albert R."/>
            <person name="Binder M."/>
            <person name="Bloem J."/>
            <person name="Labutti K."/>
            <person name="Salamov A."/>
            <person name="Andreopoulos B."/>
            <person name="Baker S."/>
            <person name="Barry K."/>
            <person name="Bills G."/>
            <person name="Bluhm B."/>
            <person name="Cannon C."/>
            <person name="Castanera R."/>
            <person name="Culley D."/>
            <person name="Daum C."/>
            <person name="Ezra D."/>
            <person name="Gonzalez J."/>
            <person name="Henrissat B."/>
            <person name="Kuo A."/>
            <person name="Liang C."/>
            <person name="Lipzen A."/>
            <person name="Lutzoni F."/>
            <person name="Magnuson J."/>
            <person name="Mondo S."/>
            <person name="Nolan M."/>
            <person name="Ohm R."/>
            <person name="Pangilinan J."/>
            <person name="Park H.-J."/>
            <person name="Ramirez L."/>
            <person name="Alfaro M."/>
            <person name="Sun H."/>
            <person name="Tritt A."/>
            <person name="Yoshinaga Y."/>
            <person name="Zwiers L.-H."/>
            <person name="Turgeon B."/>
            <person name="Goodwin S."/>
            <person name="Spatafora J."/>
            <person name="Crous P."/>
            <person name="Grigoriev I."/>
        </authorList>
    </citation>
    <scope>NUCLEOTIDE SEQUENCE</scope>
    <source>
        <strain evidence="13">CBS 116005</strain>
    </source>
</reference>
<evidence type="ECO:0000313" key="14">
    <source>
        <dbReference type="Proteomes" id="UP000799436"/>
    </source>
</evidence>
<evidence type="ECO:0000256" key="4">
    <source>
        <dbReference type="ARBA" id="ARBA00022692"/>
    </source>
</evidence>
<dbReference type="GO" id="GO:1990547">
    <property type="term" value="P:mitochondrial phosphate ion transmembrane transport"/>
    <property type="evidence" value="ECO:0007669"/>
    <property type="project" value="InterPro"/>
</dbReference>
<dbReference type="Gene3D" id="1.50.40.10">
    <property type="entry name" value="Mitochondrial carrier domain"/>
    <property type="match status" value="2"/>
</dbReference>
<keyword evidence="7" id="KW-1133">Transmembrane helix</keyword>
<evidence type="ECO:0000256" key="2">
    <source>
        <dbReference type="ARBA" id="ARBA00006375"/>
    </source>
</evidence>
<keyword evidence="8" id="KW-0496">Mitochondrion</keyword>
<evidence type="ECO:0000256" key="12">
    <source>
        <dbReference type="RuleBase" id="RU000488"/>
    </source>
</evidence>
<dbReference type="InterPro" id="IPR018108">
    <property type="entry name" value="MCP_transmembrane"/>
</dbReference>
<keyword evidence="6" id="KW-0999">Mitochondrion inner membrane</keyword>
<evidence type="ECO:0000256" key="11">
    <source>
        <dbReference type="PROSITE-ProRule" id="PRU00282"/>
    </source>
</evidence>
<evidence type="ECO:0000256" key="3">
    <source>
        <dbReference type="ARBA" id="ARBA00022448"/>
    </source>
</evidence>
<dbReference type="FunFam" id="1.50.40.10:FF:000076">
    <property type="entry name" value="Mitochondrial phosphate carrier protein 2"/>
    <property type="match status" value="1"/>
</dbReference>
<comment type="subcellular location">
    <subcellularLocation>
        <location evidence="1">Mitochondrion inner membrane</location>
        <topology evidence="1">Multi-pass membrane protein</topology>
    </subcellularLocation>
</comment>
<keyword evidence="9 11" id="KW-0472">Membrane</keyword>
<comment type="function">
    <text evidence="10">Transport of phosphate groups from the cytosol to the mitochondrial matrix.</text>
</comment>
<dbReference type="Proteomes" id="UP000799436">
    <property type="component" value="Unassembled WGS sequence"/>
</dbReference>
<name>A0A6G1L3S5_9PEZI</name>
<evidence type="ECO:0000256" key="8">
    <source>
        <dbReference type="ARBA" id="ARBA00023128"/>
    </source>
</evidence>
<sequence>MSKSKAAPGAVTPEKKIELFSGTYFSACTLGGIIACGPTHTSVTPLDLVKCRRQVDSKLYTSNLQAWRKIGAEEGLRGIFFGWAPTFVGYSFQGAGKYGLYEVFKYYYGEKLFPNTPKTIVYLGASASAEFLADIALCPFEAIKVRMQTTLPPFANSLREGWSKIIAQEGYGGLYKGLYPLWARQIPYTMVKFATFESAVNAIYAQLGKPKESYNSLQQTGVSFLGGYIAGIGCAVVSHPADVMVSKLNADRKPGEGAVTAIGRIYKNIGFAGLWNGIPVRIAMIGTLTAFQWLIYDSFKVYLGLPTTGGH</sequence>
<dbReference type="OrthoDB" id="427452at2759"/>
<dbReference type="InterPro" id="IPR023395">
    <property type="entry name" value="MCP_dom_sf"/>
</dbReference>
<organism evidence="13 14">
    <name type="scientific">Teratosphaeria nubilosa</name>
    <dbReference type="NCBI Taxonomy" id="161662"/>
    <lineage>
        <taxon>Eukaryota</taxon>
        <taxon>Fungi</taxon>
        <taxon>Dikarya</taxon>
        <taxon>Ascomycota</taxon>
        <taxon>Pezizomycotina</taxon>
        <taxon>Dothideomycetes</taxon>
        <taxon>Dothideomycetidae</taxon>
        <taxon>Mycosphaerellales</taxon>
        <taxon>Teratosphaeriaceae</taxon>
        <taxon>Teratosphaeria</taxon>
    </lineage>
</organism>
<dbReference type="Pfam" id="PF00153">
    <property type="entry name" value="Mito_carr"/>
    <property type="match status" value="3"/>
</dbReference>
<evidence type="ECO:0000256" key="1">
    <source>
        <dbReference type="ARBA" id="ARBA00004448"/>
    </source>
</evidence>
<keyword evidence="14" id="KW-1185">Reference proteome</keyword>
<evidence type="ECO:0000256" key="7">
    <source>
        <dbReference type="ARBA" id="ARBA00022989"/>
    </source>
</evidence>
<keyword evidence="3 12" id="KW-0813">Transport</keyword>
<dbReference type="GO" id="GO:0005315">
    <property type="term" value="F:phosphate transmembrane transporter activity"/>
    <property type="evidence" value="ECO:0007669"/>
    <property type="project" value="InterPro"/>
</dbReference>
<gene>
    <name evidence="13" type="ORF">EJ03DRAFT_329397</name>
</gene>
<feature type="repeat" description="Solcar" evidence="11">
    <location>
        <begin position="218"/>
        <end position="302"/>
    </location>
</feature>
<dbReference type="InterPro" id="IPR044677">
    <property type="entry name" value="SLC25A3/Pic2/Mir1-like"/>
</dbReference>
<feature type="repeat" description="Solcar" evidence="11">
    <location>
        <begin position="117"/>
        <end position="202"/>
    </location>
</feature>
<dbReference type="PROSITE" id="PS50920">
    <property type="entry name" value="SOLCAR"/>
    <property type="match status" value="3"/>
</dbReference>
<keyword evidence="4 11" id="KW-0812">Transmembrane</keyword>
<evidence type="ECO:0000256" key="10">
    <source>
        <dbReference type="ARBA" id="ARBA00054508"/>
    </source>
</evidence>
<dbReference type="PANTHER" id="PTHR45671:SF13">
    <property type="entry name" value="PHOSPHATE TRANSPORTER PIC2, PUTATIVE (AFU_ORTHOLOGUE AFUA_2G12080)-RELATED"/>
    <property type="match status" value="1"/>
</dbReference>
<feature type="repeat" description="Solcar" evidence="11">
    <location>
        <begin position="23"/>
        <end position="107"/>
    </location>
</feature>
<dbReference type="FunFam" id="1.50.40.10:FF:000131">
    <property type="entry name" value="Mitochondrial phosphate carrier protein 2"/>
    <property type="match status" value="1"/>
</dbReference>
<dbReference type="SUPFAM" id="SSF103506">
    <property type="entry name" value="Mitochondrial carrier"/>
    <property type="match status" value="1"/>
</dbReference>
<evidence type="ECO:0000256" key="9">
    <source>
        <dbReference type="ARBA" id="ARBA00023136"/>
    </source>
</evidence>
<dbReference type="GO" id="GO:0005743">
    <property type="term" value="C:mitochondrial inner membrane"/>
    <property type="evidence" value="ECO:0007669"/>
    <property type="project" value="UniProtKB-SubCell"/>
</dbReference>
<dbReference type="GO" id="GO:0035434">
    <property type="term" value="P:copper ion transmembrane transport"/>
    <property type="evidence" value="ECO:0007669"/>
    <property type="project" value="UniProtKB-ARBA"/>
</dbReference>
<evidence type="ECO:0000256" key="6">
    <source>
        <dbReference type="ARBA" id="ARBA00022792"/>
    </source>
</evidence>
<proteinExistence type="inferred from homology"/>
<keyword evidence="5" id="KW-0677">Repeat</keyword>
<dbReference type="EMBL" id="ML995859">
    <property type="protein sequence ID" value="KAF2767242.1"/>
    <property type="molecule type" value="Genomic_DNA"/>
</dbReference>
<evidence type="ECO:0000256" key="5">
    <source>
        <dbReference type="ARBA" id="ARBA00022737"/>
    </source>
</evidence>
<dbReference type="AlphaFoldDB" id="A0A6G1L3S5"/>
<comment type="similarity">
    <text evidence="2 12">Belongs to the mitochondrial carrier (TC 2.A.29) family.</text>
</comment>
<accession>A0A6G1L3S5</accession>
<protein>
    <submittedName>
        <fullName evidence="13">Mitochondrial carrier</fullName>
    </submittedName>
</protein>